<reference evidence="2" key="1">
    <citation type="submission" date="2022-07" db="EMBL/GenBank/DDBJ databases">
        <title>Phylogenomic reconstructions and comparative analyses of Kickxellomycotina fungi.</title>
        <authorList>
            <person name="Reynolds N.K."/>
            <person name="Stajich J.E."/>
            <person name="Barry K."/>
            <person name="Grigoriev I.V."/>
            <person name="Crous P."/>
            <person name="Smith M.E."/>
        </authorList>
    </citation>
    <scope>NUCLEOTIDE SEQUENCE</scope>
    <source>
        <strain evidence="2">NBRC 32514</strain>
    </source>
</reference>
<dbReference type="AlphaFoldDB" id="A0A9W8CTU7"/>
<feature type="signal peptide" evidence="1">
    <location>
        <begin position="1"/>
        <end position="19"/>
    </location>
</feature>
<keyword evidence="1" id="KW-0732">Signal</keyword>
<organism evidence="2 3">
    <name type="scientific">Coemansia erecta</name>
    <dbReference type="NCBI Taxonomy" id="147472"/>
    <lineage>
        <taxon>Eukaryota</taxon>
        <taxon>Fungi</taxon>
        <taxon>Fungi incertae sedis</taxon>
        <taxon>Zoopagomycota</taxon>
        <taxon>Kickxellomycotina</taxon>
        <taxon>Kickxellomycetes</taxon>
        <taxon>Kickxellales</taxon>
        <taxon>Kickxellaceae</taxon>
        <taxon>Coemansia</taxon>
    </lineage>
</organism>
<keyword evidence="3" id="KW-1185">Reference proteome</keyword>
<proteinExistence type="predicted"/>
<evidence type="ECO:0000313" key="2">
    <source>
        <dbReference type="EMBL" id="KAJ1723553.1"/>
    </source>
</evidence>
<evidence type="ECO:0000256" key="1">
    <source>
        <dbReference type="SAM" id="SignalP"/>
    </source>
</evidence>
<gene>
    <name evidence="2" type="ORF">LPJ53_002122</name>
</gene>
<name>A0A9W8CTU7_9FUNG</name>
<evidence type="ECO:0000313" key="3">
    <source>
        <dbReference type="Proteomes" id="UP001149813"/>
    </source>
</evidence>
<dbReference type="OrthoDB" id="10499106at2759"/>
<dbReference type="EMBL" id="JANBOJ010000062">
    <property type="protein sequence ID" value="KAJ1723553.1"/>
    <property type="molecule type" value="Genomic_DNA"/>
</dbReference>
<sequence length="134" mass="13913">MYASHTLTVLLALIGICFAMNNHHDIHNLQAPAHLSHAAQGFNGFSNFAGHPHKAVISQQPVIAEPLIGTFNGQQGLQGIQGAQGVQIVPANEAGLLNGGLGQLGTNQPVVFFNSGSTAKNSLLFVVILAIASL</sequence>
<feature type="chain" id="PRO_5040965867" evidence="1">
    <location>
        <begin position="20"/>
        <end position="134"/>
    </location>
</feature>
<accession>A0A9W8CTU7</accession>
<comment type="caution">
    <text evidence="2">The sequence shown here is derived from an EMBL/GenBank/DDBJ whole genome shotgun (WGS) entry which is preliminary data.</text>
</comment>
<protein>
    <submittedName>
        <fullName evidence="2">Uncharacterized protein</fullName>
    </submittedName>
</protein>
<dbReference type="Proteomes" id="UP001149813">
    <property type="component" value="Unassembled WGS sequence"/>
</dbReference>